<protein>
    <submittedName>
        <fullName evidence="2">Uncharacterized protein</fullName>
    </submittedName>
</protein>
<dbReference type="InterPro" id="IPR013226">
    <property type="entry name" value="Pal1"/>
</dbReference>
<organism evidence="2 3">
    <name type="scientific">Sarocladium strictum</name>
    <name type="common">Black bundle disease fungus</name>
    <name type="synonym">Acremonium strictum</name>
    <dbReference type="NCBI Taxonomy" id="5046"/>
    <lineage>
        <taxon>Eukaryota</taxon>
        <taxon>Fungi</taxon>
        <taxon>Dikarya</taxon>
        <taxon>Ascomycota</taxon>
        <taxon>Pezizomycotina</taxon>
        <taxon>Sordariomycetes</taxon>
        <taxon>Hypocreomycetidae</taxon>
        <taxon>Hypocreales</taxon>
        <taxon>Sarocladiaceae</taxon>
        <taxon>Sarocladium</taxon>
    </lineage>
</organism>
<reference evidence="2" key="1">
    <citation type="submission" date="2022-10" db="EMBL/GenBank/DDBJ databases">
        <title>Determination and structural analysis of whole genome sequence of Sarocladium strictum F4-1.</title>
        <authorList>
            <person name="Hu L."/>
            <person name="Jiang Y."/>
        </authorList>
    </citation>
    <scope>NUCLEOTIDE SEQUENCE</scope>
    <source>
        <strain evidence="2">F4-1</strain>
    </source>
</reference>
<feature type="compositionally biased region" description="Pro residues" evidence="1">
    <location>
        <begin position="510"/>
        <end position="521"/>
    </location>
</feature>
<feature type="region of interest" description="Disordered" evidence="1">
    <location>
        <begin position="1"/>
        <end position="241"/>
    </location>
</feature>
<feature type="compositionally biased region" description="Basic residues" evidence="1">
    <location>
        <begin position="382"/>
        <end position="395"/>
    </location>
</feature>
<dbReference type="GO" id="GO:0005737">
    <property type="term" value="C:cytoplasm"/>
    <property type="evidence" value="ECO:0007669"/>
    <property type="project" value="TreeGrafter"/>
</dbReference>
<evidence type="ECO:0000256" key="1">
    <source>
        <dbReference type="SAM" id="MobiDB-lite"/>
    </source>
</evidence>
<dbReference type="AlphaFoldDB" id="A0AA39LBC6"/>
<accession>A0AA39LBC6</accession>
<comment type="caution">
    <text evidence="2">The sequence shown here is derived from an EMBL/GenBank/DDBJ whole genome shotgun (WGS) entry which is preliminary data.</text>
</comment>
<feature type="compositionally biased region" description="Polar residues" evidence="1">
    <location>
        <begin position="166"/>
        <end position="175"/>
    </location>
</feature>
<dbReference type="PANTHER" id="PTHR28307">
    <property type="entry name" value="PROTEIN PAL1"/>
    <property type="match status" value="1"/>
</dbReference>
<feature type="region of interest" description="Disordered" evidence="1">
    <location>
        <begin position="444"/>
        <end position="521"/>
    </location>
</feature>
<dbReference type="Pfam" id="PF08316">
    <property type="entry name" value="Pal1"/>
    <property type="match status" value="1"/>
</dbReference>
<dbReference type="EMBL" id="JAPDFR010000001">
    <property type="protein sequence ID" value="KAK0390845.1"/>
    <property type="molecule type" value="Genomic_DNA"/>
</dbReference>
<feature type="compositionally biased region" description="Low complexity" evidence="1">
    <location>
        <begin position="411"/>
        <end position="427"/>
    </location>
</feature>
<dbReference type="PANTHER" id="PTHR28307:SF2">
    <property type="entry name" value="PROTEIN PAL1"/>
    <property type="match status" value="1"/>
</dbReference>
<gene>
    <name evidence="2" type="ORF">NLU13_0348</name>
</gene>
<evidence type="ECO:0000313" key="2">
    <source>
        <dbReference type="EMBL" id="KAK0390845.1"/>
    </source>
</evidence>
<keyword evidence="3" id="KW-1185">Reference proteome</keyword>
<feature type="compositionally biased region" description="Basic and acidic residues" evidence="1">
    <location>
        <begin position="396"/>
        <end position="410"/>
    </location>
</feature>
<sequence>MAAANSPPSAAGQEPTVGLSINLSSNNPFRNRATSPALSASPFDDPPPRPVSRNPFLDAPLPVRSPGTMSTRSDPKSLTAEDIFDSLTLDDKRTNQPPSQQPLGNGFSDPKRPENTRPPQGRSRHRPTQSQEEALRARKPQVAPPQRPADSPQRRPPQRRPRRNSESSVMDLNTLTEEEKKMIEEKRRERRRAEAREAAARDGKAPEGSSRDGKAREGSQTRDSSSRKPRDRSHRPSRRMDIIDQLDATSIYGTGLFHHDGPFDALNPHRNRSGRRAPMQAFPKDSMNMSLGGSGPLNKTADHSTFMGHHDEEAFRDWANSKKGRNGGSSTEVPIFDPIARGEIVHGDESVGLGTSTFLEGTPAARAAIAQQAQEEASQGLQRKKSLAQRIRPFKGSREYSNPHRIRSPEGAHSAGSHTAGTGSSEANPFFNEFSKGEESISIRRDGALSPTSPPAPRRGSAGMPLERRVTTDATPTYDEAVAPKPTGFIGRMKSLKGPRRPKNIDPQPADQPPSYPGTAV</sequence>
<evidence type="ECO:0000313" key="3">
    <source>
        <dbReference type="Proteomes" id="UP001175261"/>
    </source>
</evidence>
<feature type="compositionally biased region" description="Basic and acidic residues" evidence="1">
    <location>
        <begin position="177"/>
        <end position="228"/>
    </location>
</feature>
<feature type="region of interest" description="Disordered" evidence="1">
    <location>
        <begin position="369"/>
        <end position="432"/>
    </location>
</feature>
<dbReference type="Proteomes" id="UP001175261">
    <property type="component" value="Unassembled WGS sequence"/>
</dbReference>
<feature type="compositionally biased region" description="Low complexity" evidence="1">
    <location>
        <begin position="369"/>
        <end position="379"/>
    </location>
</feature>
<proteinExistence type="predicted"/>
<name>A0AA39LBC6_SARSR</name>
<feature type="compositionally biased region" description="Polar residues" evidence="1">
    <location>
        <begin position="19"/>
        <end position="38"/>
    </location>
</feature>